<reference evidence="2" key="1">
    <citation type="journal article" date="2017" name="Nature">
        <title>The sunflower genome provides insights into oil metabolism, flowering and Asterid evolution.</title>
        <authorList>
            <person name="Badouin H."/>
            <person name="Gouzy J."/>
            <person name="Grassa C.J."/>
            <person name="Murat F."/>
            <person name="Staton S.E."/>
            <person name="Cottret L."/>
            <person name="Lelandais-Briere C."/>
            <person name="Owens G.L."/>
            <person name="Carrere S."/>
            <person name="Mayjonade B."/>
            <person name="Legrand L."/>
            <person name="Gill N."/>
            <person name="Kane N.C."/>
            <person name="Bowers J.E."/>
            <person name="Hubner S."/>
            <person name="Bellec A."/>
            <person name="Berard A."/>
            <person name="Berges H."/>
            <person name="Blanchet N."/>
            <person name="Boniface M.C."/>
            <person name="Brunel D."/>
            <person name="Catrice O."/>
            <person name="Chaidir N."/>
            <person name="Claudel C."/>
            <person name="Donnadieu C."/>
            <person name="Faraut T."/>
            <person name="Fievet G."/>
            <person name="Helmstetter N."/>
            <person name="King M."/>
            <person name="Knapp S.J."/>
            <person name="Lai Z."/>
            <person name="Le Paslier M.C."/>
            <person name="Lippi Y."/>
            <person name="Lorenzon L."/>
            <person name="Mandel J.R."/>
            <person name="Marage G."/>
            <person name="Marchand G."/>
            <person name="Marquand E."/>
            <person name="Bret-Mestries E."/>
            <person name="Morien E."/>
            <person name="Nambeesan S."/>
            <person name="Nguyen T."/>
            <person name="Pegot-Espagnet P."/>
            <person name="Pouilly N."/>
            <person name="Raftis F."/>
            <person name="Sallet E."/>
            <person name="Schiex T."/>
            <person name="Thomas J."/>
            <person name="Vandecasteele C."/>
            <person name="Vares D."/>
            <person name="Vear F."/>
            <person name="Vautrin S."/>
            <person name="Crespi M."/>
            <person name="Mangin B."/>
            <person name="Burke J.M."/>
            <person name="Salse J."/>
            <person name="Munos S."/>
            <person name="Vincourt P."/>
            <person name="Rieseberg L.H."/>
            <person name="Langlade N.B."/>
        </authorList>
    </citation>
    <scope>NUCLEOTIDE SEQUENCE [LARGE SCALE GENOMIC DNA]</scope>
    <source>
        <strain evidence="2">cv. SF193</strain>
    </source>
</reference>
<gene>
    <name evidence="1" type="ORF">HannXRQ_Chr08g0225661</name>
</gene>
<evidence type="ECO:0000313" key="2">
    <source>
        <dbReference type="Proteomes" id="UP000215914"/>
    </source>
</evidence>
<protein>
    <submittedName>
        <fullName evidence="1">Uncharacterized protein</fullName>
    </submittedName>
</protein>
<dbReference type="Proteomes" id="UP000215914">
    <property type="component" value="Chromosome 8"/>
</dbReference>
<accession>A0A251U743</accession>
<dbReference type="AlphaFoldDB" id="A0A251U743"/>
<proteinExistence type="predicted"/>
<organism evidence="1 2">
    <name type="scientific">Helianthus annuus</name>
    <name type="common">Common sunflower</name>
    <dbReference type="NCBI Taxonomy" id="4232"/>
    <lineage>
        <taxon>Eukaryota</taxon>
        <taxon>Viridiplantae</taxon>
        <taxon>Streptophyta</taxon>
        <taxon>Embryophyta</taxon>
        <taxon>Tracheophyta</taxon>
        <taxon>Spermatophyta</taxon>
        <taxon>Magnoliopsida</taxon>
        <taxon>eudicotyledons</taxon>
        <taxon>Gunneridae</taxon>
        <taxon>Pentapetalae</taxon>
        <taxon>asterids</taxon>
        <taxon>campanulids</taxon>
        <taxon>Asterales</taxon>
        <taxon>Asteraceae</taxon>
        <taxon>Asteroideae</taxon>
        <taxon>Heliantheae alliance</taxon>
        <taxon>Heliantheae</taxon>
        <taxon>Helianthus</taxon>
    </lineage>
</organism>
<name>A0A251U743_HELAN</name>
<sequence length="69" mass="7792">MWGCRSETHCLCGACRSERIVFNRILRWFLASIATINHPVTTTSTHTSVLYLGKPKSKEVLCGFESMCL</sequence>
<evidence type="ECO:0000313" key="1">
    <source>
        <dbReference type="EMBL" id="OTG18676.1"/>
    </source>
</evidence>
<keyword evidence="2" id="KW-1185">Reference proteome</keyword>
<dbReference type="InParanoid" id="A0A251U743"/>
<dbReference type="EMBL" id="CM007897">
    <property type="protein sequence ID" value="OTG18676.1"/>
    <property type="molecule type" value="Genomic_DNA"/>
</dbReference>